<gene>
    <name evidence="2" type="ORF">GGR36_004310</name>
    <name evidence="3" type="ORF">GGR36_004311</name>
</gene>
<evidence type="ECO:0000256" key="1">
    <source>
        <dbReference type="SAM" id="Phobius"/>
    </source>
</evidence>
<organism evidence="3 4">
    <name type="scientific">Niveibacterium umoris</name>
    <dbReference type="NCBI Taxonomy" id="1193620"/>
    <lineage>
        <taxon>Bacteria</taxon>
        <taxon>Pseudomonadati</taxon>
        <taxon>Pseudomonadota</taxon>
        <taxon>Betaproteobacteria</taxon>
        <taxon>Rhodocyclales</taxon>
        <taxon>Rhodocyclaceae</taxon>
        <taxon>Niveibacterium</taxon>
    </lineage>
</organism>
<proteinExistence type="predicted"/>
<evidence type="ECO:0000313" key="3">
    <source>
        <dbReference type="EMBL" id="MBB4014943.1"/>
    </source>
</evidence>
<dbReference type="EMBL" id="JACIET010000007">
    <property type="protein sequence ID" value="MBB4014942.1"/>
    <property type="molecule type" value="Genomic_DNA"/>
</dbReference>
<name>A0A840BQP6_9RHOO</name>
<keyword evidence="1" id="KW-0472">Membrane</keyword>
<evidence type="ECO:0000313" key="4">
    <source>
        <dbReference type="Proteomes" id="UP000561045"/>
    </source>
</evidence>
<dbReference type="AlphaFoldDB" id="A0A840BQP6"/>
<comment type="caution">
    <text evidence="3">The sequence shown here is derived from an EMBL/GenBank/DDBJ whole genome shotgun (WGS) entry which is preliminary data.</text>
</comment>
<accession>A0A840BQP6</accession>
<protein>
    <submittedName>
        <fullName evidence="3">Uncharacterized protein</fullName>
    </submittedName>
</protein>
<feature type="transmembrane region" description="Helical" evidence="1">
    <location>
        <begin position="12"/>
        <end position="36"/>
    </location>
</feature>
<reference evidence="3 4" key="1">
    <citation type="submission" date="2020-08" db="EMBL/GenBank/DDBJ databases">
        <title>Genomic Encyclopedia of Type Strains, Phase IV (KMG-IV): sequencing the most valuable type-strain genomes for metagenomic binning, comparative biology and taxonomic classification.</title>
        <authorList>
            <person name="Goeker M."/>
        </authorList>
    </citation>
    <scope>NUCLEOTIDE SEQUENCE [LARGE SCALE GENOMIC DNA]</scope>
    <source>
        <strain evidence="3 4">DSM 106739</strain>
    </source>
</reference>
<sequence length="72" mass="8038">MIEGIFNFVASWLVEVLLTVVFYWPGWLVLRLVTVGRYPPRLEQPHNVVFVSTIGFAALLAALTIGYQLSGS</sequence>
<dbReference type="RefSeq" id="WP_183638546.1">
    <property type="nucleotide sequence ID" value="NZ_JACIET010000007.1"/>
</dbReference>
<keyword evidence="1" id="KW-0812">Transmembrane</keyword>
<dbReference type="Proteomes" id="UP000561045">
    <property type="component" value="Unassembled WGS sequence"/>
</dbReference>
<feature type="transmembrane region" description="Helical" evidence="1">
    <location>
        <begin position="48"/>
        <end position="69"/>
    </location>
</feature>
<evidence type="ECO:0000313" key="2">
    <source>
        <dbReference type="EMBL" id="MBB4014942.1"/>
    </source>
</evidence>
<dbReference type="EMBL" id="JACIET010000007">
    <property type="protein sequence ID" value="MBB4014943.1"/>
    <property type="molecule type" value="Genomic_DNA"/>
</dbReference>
<keyword evidence="4" id="KW-1185">Reference proteome</keyword>
<keyword evidence="1" id="KW-1133">Transmembrane helix</keyword>